<proteinExistence type="predicted"/>
<reference evidence="1 2" key="1">
    <citation type="submission" date="2020-11" db="EMBL/GenBank/DDBJ databases">
        <title>Genome seq and assembly of Sphingosinicella sp.</title>
        <authorList>
            <person name="Chhetri G."/>
        </authorList>
    </citation>
    <scope>NUCLEOTIDE SEQUENCE [LARGE SCALE GENOMIC DNA]</scope>
    <source>
        <strain evidence="1 2">UDD2</strain>
    </source>
</reference>
<evidence type="ECO:0000313" key="1">
    <source>
        <dbReference type="EMBL" id="QPQ55152.1"/>
    </source>
</evidence>
<dbReference type="Proteomes" id="UP000594873">
    <property type="component" value="Chromosome"/>
</dbReference>
<dbReference type="InterPro" id="IPR043148">
    <property type="entry name" value="TagF_C"/>
</dbReference>
<keyword evidence="2" id="KW-1185">Reference proteome</keyword>
<dbReference type="EMBL" id="CP065592">
    <property type="protein sequence ID" value="QPQ55152.1"/>
    <property type="molecule type" value="Genomic_DNA"/>
</dbReference>
<evidence type="ECO:0008006" key="3">
    <source>
        <dbReference type="Google" id="ProtNLM"/>
    </source>
</evidence>
<name>A0A7T2GJR8_9SPHN</name>
<organism evidence="1 2">
    <name type="scientific">Allosphingosinicella flava</name>
    <dbReference type="NCBI Taxonomy" id="2771430"/>
    <lineage>
        <taxon>Bacteria</taxon>
        <taxon>Pseudomonadati</taxon>
        <taxon>Pseudomonadota</taxon>
        <taxon>Alphaproteobacteria</taxon>
        <taxon>Sphingomonadales</taxon>
        <taxon>Sphingomonadaceae</taxon>
        <taxon>Allosphingosinicella</taxon>
    </lineage>
</organism>
<dbReference type="KEGG" id="sflv:IC614_00565"/>
<dbReference type="RefSeq" id="WP_200971827.1">
    <property type="nucleotide sequence ID" value="NZ_CP065592.1"/>
</dbReference>
<dbReference type="AlphaFoldDB" id="A0A7T2GJR8"/>
<gene>
    <name evidence="1" type="ORF">IC614_00565</name>
</gene>
<evidence type="ECO:0000313" key="2">
    <source>
        <dbReference type="Proteomes" id="UP000594873"/>
    </source>
</evidence>
<accession>A0A7T2GJR8</accession>
<sequence length="398" mass="45267">MKICFPFIAQAHQTFHALPIALELSRRHKDAEVHIAAATPAHLAFVKKLARQYYPDARPIFEMLSLPRWVRDSIPRWGQGIAPKLLSLFCNLRYFSGFDALVVPERTTLLLKRFLKKPRFIWTRHGAGDRASGFQKDIGQFDFVLMSGGKIEKRLLEEHLVEEGHYATGIYAKFDLIRRMKREPLFSNGRPTVVYNPHFWLSLSSWPAWGQQVLDHFARSDRYNLVFAPHIRLFYPPRPDKYAPFARFDRLPHMRIDLGSVASADMTYTMGADLYLGDVSSQAAEFLIRPRPCLFLNAHGADWRGDPNYRFWDMGPVIDHVNDLEAGLEEAFSTHERYRQRQIDYIRDTFGAADKPTGPVAADAIMRFLKAEAAQPAAMAPNIGQSAPASPAHASASS</sequence>
<dbReference type="Gene3D" id="3.40.50.12580">
    <property type="match status" value="1"/>
</dbReference>
<protein>
    <recommendedName>
        <fullName evidence="3">Glycosyl transferase</fullName>
    </recommendedName>
</protein>